<dbReference type="GO" id="GO:0034366">
    <property type="term" value="C:spherical high-density lipoprotein particle"/>
    <property type="evidence" value="ECO:0007669"/>
    <property type="project" value="TreeGrafter"/>
</dbReference>
<dbReference type="OrthoDB" id="9450770at2759"/>
<accession>A0A1S3WUB6</accession>
<dbReference type="Proteomes" id="UP001652624">
    <property type="component" value="Chromosome 9"/>
</dbReference>
<sequence length="103" mass="11711">MKLIAVTVLLLTICSFESEGALVRRQRQAEEPETGLQKLFSQYLQTLTSYSKQLVDKVPEFQTQAKNYLSKTQEHLAPLVTEAKTELLNIFNSFIPFTTQSEA</sequence>
<dbReference type="GO" id="GO:0030301">
    <property type="term" value="P:cholesterol transport"/>
    <property type="evidence" value="ECO:0007669"/>
    <property type="project" value="TreeGrafter"/>
</dbReference>
<dbReference type="InterPro" id="IPR036172">
    <property type="entry name" value="ApoA-II_sf"/>
</dbReference>
<comment type="subcellular location">
    <subcellularLocation>
        <location evidence="1">Secreted</location>
    </subcellularLocation>
</comment>
<evidence type="ECO:0000256" key="8">
    <source>
        <dbReference type="ARBA" id="ARBA00030900"/>
    </source>
</evidence>
<dbReference type="RefSeq" id="XP_016049930.1">
    <property type="nucleotide sequence ID" value="XM_016194444.2"/>
</dbReference>
<evidence type="ECO:0000256" key="4">
    <source>
        <dbReference type="ARBA" id="ARBA00022448"/>
    </source>
</evidence>
<gene>
    <name evidence="11" type="primary">LOC103126519</name>
</gene>
<dbReference type="STRING" id="9365.ENSEEUP00000012582"/>
<dbReference type="Gene3D" id="6.10.250.100">
    <property type="match status" value="1"/>
</dbReference>
<evidence type="ECO:0000256" key="9">
    <source>
        <dbReference type="SAM" id="SignalP"/>
    </source>
</evidence>
<reference evidence="11" key="1">
    <citation type="submission" date="2025-08" db="UniProtKB">
        <authorList>
            <consortium name="RefSeq"/>
        </authorList>
    </citation>
    <scope>IDENTIFICATION</scope>
</reference>
<keyword evidence="9" id="KW-0732">Signal</keyword>
<dbReference type="InterPro" id="IPR006801">
    <property type="entry name" value="ApoA-II"/>
</dbReference>
<keyword evidence="4" id="KW-0813">Transport</keyword>
<evidence type="ECO:0000313" key="11">
    <source>
        <dbReference type="RefSeq" id="XP_016049930.1"/>
    </source>
</evidence>
<feature type="chain" id="PRO_5010248367" description="Apolipoprotein A-II" evidence="9">
    <location>
        <begin position="21"/>
        <end position="103"/>
    </location>
</feature>
<dbReference type="GO" id="GO:0008289">
    <property type="term" value="F:lipid binding"/>
    <property type="evidence" value="ECO:0007669"/>
    <property type="project" value="InterPro"/>
</dbReference>
<organism evidence="10 11">
    <name type="scientific">Erinaceus europaeus</name>
    <name type="common">Western European hedgehog</name>
    <dbReference type="NCBI Taxonomy" id="9365"/>
    <lineage>
        <taxon>Eukaryota</taxon>
        <taxon>Metazoa</taxon>
        <taxon>Chordata</taxon>
        <taxon>Craniata</taxon>
        <taxon>Vertebrata</taxon>
        <taxon>Euteleostomi</taxon>
        <taxon>Mammalia</taxon>
        <taxon>Eutheria</taxon>
        <taxon>Laurasiatheria</taxon>
        <taxon>Eulipotyphla</taxon>
        <taxon>Erinaceidae</taxon>
        <taxon>Erinaceinae</taxon>
        <taxon>Erinaceus</taxon>
    </lineage>
</organism>
<dbReference type="Pfam" id="PF04711">
    <property type="entry name" value="ApoA-II"/>
    <property type="match status" value="1"/>
</dbReference>
<comment type="similarity">
    <text evidence="2">Belongs to the apolipoprotein A2 family.</text>
</comment>
<keyword evidence="5" id="KW-0964">Secreted</keyword>
<evidence type="ECO:0000256" key="2">
    <source>
        <dbReference type="ARBA" id="ARBA00010232"/>
    </source>
</evidence>
<dbReference type="eggNOG" id="ENOG502SVYZ">
    <property type="taxonomic scope" value="Eukaryota"/>
</dbReference>
<name>A0A1S3WUB6_ERIEU</name>
<proteinExistence type="inferred from homology"/>
<dbReference type="GO" id="GO:0120020">
    <property type="term" value="F:cholesterol transfer activity"/>
    <property type="evidence" value="ECO:0007669"/>
    <property type="project" value="TreeGrafter"/>
</dbReference>
<evidence type="ECO:0000256" key="7">
    <source>
        <dbReference type="ARBA" id="ARBA00023055"/>
    </source>
</evidence>
<evidence type="ECO:0000313" key="10">
    <source>
        <dbReference type="Proteomes" id="UP001652624"/>
    </source>
</evidence>
<keyword evidence="6" id="KW-0345">HDL</keyword>
<dbReference type="InParanoid" id="A0A1S3WUB6"/>
<evidence type="ECO:0000256" key="6">
    <source>
        <dbReference type="ARBA" id="ARBA00022850"/>
    </source>
</evidence>
<evidence type="ECO:0000256" key="1">
    <source>
        <dbReference type="ARBA" id="ARBA00004613"/>
    </source>
</evidence>
<evidence type="ECO:0000256" key="5">
    <source>
        <dbReference type="ARBA" id="ARBA00022525"/>
    </source>
</evidence>
<dbReference type="PANTHER" id="PTHR11027:SF0">
    <property type="entry name" value="APOLIPOPROTEIN A-II"/>
    <property type="match status" value="1"/>
</dbReference>
<keyword evidence="7" id="KW-0445">Lipid transport</keyword>
<keyword evidence="10" id="KW-1185">Reference proteome</keyword>
<feature type="signal peptide" evidence="9">
    <location>
        <begin position="1"/>
        <end position="20"/>
    </location>
</feature>
<dbReference type="GO" id="GO:0042157">
    <property type="term" value="P:lipoprotein metabolic process"/>
    <property type="evidence" value="ECO:0007669"/>
    <property type="project" value="InterPro"/>
</dbReference>
<evidence type="ECO:0000256" key="3">
    <source>
        <dbReference type="ARBA" id="ARBA00022421"/>
    </source>
</evidence>
<dbReference type="GO" id="GO:0008035">
    <property type="term" value="F:high-density lipoprotein particle binding"/>
    <property type="evidence" value="ECO:0007669"/>
    <property type="project" value="TreeGrafter"/>
</dbReference>
<dbReference type="GeneID" id="103126519"/>
<dbReference type="GO" id="GO:0042632">
    <property type="term" value="P:cholesterol homeostasis"/>
    <property type="evidence" value="ECO:0007669"/>
    <property type="project" value="TreeGrafter"/>
</dbReference>
<protein>
    <recommendedName>
        <fullName evidence="3">Apolipoprotein A-II</fullName>
    </recommendedName>
    <alternativeName>
        <fullName evidence="8">Apolipoprotein A2</fullName>
    </alternativeName>
</protein>
<dbReference type="SUPFAM" id="SSF82936">
    <property type="entry name" value="Apolipoprotein A-II"/>
    <property type="match status" value="1"/>
</dbReference>
<dbReference type="PANTHER" id="PTHR11027">
    <property type="entry name" value="APOLIPOPROTEIN A-II"/>
    <property type="match status" value="1"/>
</dbReference>
<dbReference type="AlphaFoldDB" id="A0A1S3WUB6"/>
<dbReference type="FunCoup" id="A0A1S3WUB6">
    <property type="interactions" value="207"/>
</dbReference>